<dbReference type="EMBL" id="JAHYIQ010000008">
    <property type="protein sequence ID" value="KAK1129997.1"/>
    <property type="molecule type" value="Genomic_DNA"/>
</dbReference>
<dbReference type="AlphaFoldDB" id="A0AA40G2W5"/>
<feature type="region of interest" description="Disordered" evidence="1">
    <location>
        <begin position="1"/>
        <end position="72"/>
    </location>
</feature>
<accession>A0AA40G2W5</accession>
<name>A0AA40G2W5_9HYME</name>
<protein>
    <submittedName>
        <fullName evidence="2">Uncharacterized protein</fullName>
    </submittedName>
</protein>
<keyword evidence="3" id="KW-1185">Reference proteome</keyword>
<evidence type="ECO:0000313" key="3">
    <source>
        <dbReference type="Proteomes" id="UP001177670"/>
    </source>
</evidence>
<evidence type="ECO:0000256" key="1">
    <source>
        <dbReference type="SAM" id="MobiDB-lite"/>
    </source>
</evidence>
<proteinExistence type="predicted"/>
<sequence>MSQKKKDCSKDDSSKGFLPLRFEQLSSSVPRRSFTSKEKHATEKENEIWQEEKGGTGGKERGGEFGRNVCSV</sequence>
<organism evidence="2 3">
    <name type="scientific">Melipona bicolor</name>
    <dbReference type="NCBI Taxonomy" id="60889"/>
    <lineage>
        <taxon>Eukaryota</taxon>
        <taxon>Metazoa</taxon>
        <taxon>Ecdysozoa</taxon>
        <taxon>Arthropoda</taxon>
        <taxon>Hexapoda</taxon>
        <taxon>Insecta</taxon>
        <taxon>Pterygota</taxon>
        <taxon>Neoptera</taxon>
        <taxon>Endopterygota</taxon>
        <taxon>Hymenoptera</taxon>
        <taxon>Apocrita</taxon>
        <taxon>Aculeata</taxon>
        <taxon>Apoidea</taxon>
        <taxon>Anthophila</taxon>
        <taxon>Apidae</taxon>
        <taxon>Melipona</taxon>
    </lineage>
</organism>
<evidence type="ECO:0000313" key="2">
    <source>
        <dbReference type="EMBL" id="KAK1129997.1"/>
    </source>
</evidence>
<feature type="compositionally biased region" description="Basic and acidic residues" evidence="1">
    <location>
        <begin position="35"/>
        <end position="64"/>
    </location>
</feature>
<reference evidence="2" key="1">
    <citation type="submission" date="2021-10" db="EMBL/GenBank/DDBJ databases">
        <title>Melipona bicolor Genome sequencing and assembly.</title>
        <authorList>
            <person name="Araujo N.S."/>
            <person name="Arias M.C."/>
        </authorList>
    </citation>
    <scope>NUCLEOTIDE SEQUENCE</scope>
    <source>
        <strain evidence="2">USP_2M_L1-L4_2017</strain>
        <tissue evidence="2">Whole body</tissue>
    </source>
</reference>
<comment type="caution">
    <text evidence="2">The sequence shown here is derived from an EMBL/GenBank/DDBJ whole genome shotgun (WGS) entry which is preliminary data.</text>
</comment>
<gene>
    <name evidence="2" type="ORF">K0M31_019686</name>
</gene>
<dbReference type="Proteomes" id="UP001177670">
    <property type="component" value="Unassembled WGS sequence"/>
</dbReference>
<feature type="compositionally biased region" description="Basic and acidic residues" evidence="1">
    <location>
        <begin position="1"/>
        <end position="14"/>
    </location>
</feature>